<dbReference type="PANTHER" id="PTHR13318:SF145">
    <property type="entry name" value="RAD7"/>
    <property type="match status" value="1"/>
</dbReference>
<dbReference type="EMBL" id="CAUOFW020005935">
    <property type="protein sequence ID" value="CAK9172152.1"/>
    <property type="molecule type" value="Genomic_DNA"/>
</dbReference>
<evidence type="ECO:0000313" key="1">
    <source>
        <dbReference type="EMBL" id="CAK9172152.1"/>
    </source>
</evidence>
<protein>
    <submittedName>
        <fullName evidence="1">Uncharacterized protein</fullName>
    </submittedName>
</protein>
<keyword evidence="2" id="KW-1185">Reference proteome</keyword>
<dbReference type="SUPFAM" id="SSF52047">
    <property type="entry name" value="RNI-like"/>
    <property type="match status" value="1"/>
</dbReference>
<comment type="caution">
    <text evidence="1">The sequence shown here is derived from an EMBL/GenBank/DDBJ whole genome shotgun (WGS) entry which is preliminary data.</text>
</comment>
<organism evidence="1 2">
    <name type="scientific">Ilex paraguariensis</name>
    <name type="common">yerba mate</name>
    <dbReference type="NCBI Taxonomy" id="185542"/>
    <lineage>
        <taxon>Eukaryota</taxon>
        <taxon>Viridiplantae</taxon>
        <taxon>Streptophyta</taxon>
        <taxon>Embryophyta</taxon>
        <taxon>Tracheophyta</taxon>
        <taxon>Spermatophyta</taxon>
        <taxon>Magnoliopsida</taxon>
        <taxon>eudicotyledons</taxon>
        <taxon>Gunneridae</taxon>
        <taxon>Pentapetalae</taxon>
        <taxon>asterids</taxon>
        <taxon>campanulids</taxon>
        <taxon>Aquifoliales</taxon>
        <taxon>Aquifoliaceae</taxon>
        <taxon>Ilex</taxon>
    </lineage>
</organism>
<proteinExistence type="predicted"/>
<dbReference type="InterPro" id="IPR032675">
    <property type="entry name" value="LRR_dom_sf"/>
</dbReference>
<evidence type="ECO:0000313" key="2">
    <source>
        <dbReference type="Proteomes" id="UP001642360"/>
    </source>
</evidence>
<accession>A0ABC8TVR2</accession>
<name>A0ABC8TVR2_9AQUA</name>
<dbReference type="Gene3D" id="3.80.10.10">
    <property type="entry name" value="Ribonuclease Inhibitor"/>
    <property type="match status" value="1"/>
</dbReference>
<dbReference type="PANTHER" id="PTHR13318">
    <property type="entry name" value="PARTNER OF PAIRED, ISOFORM B-RELATED"/>
    <property type="match status" value="1"/>
</dbReference>
<dbReference type="Proteomes" id="UP001642360">
    <property type="component" value="Unassembled WGS sequence"/>
</dbReference>
<sequence>MSMMPRWGDEEETEKGSSTIDLILRTSSHGSDEAIAAFLEASGGSLKELSLNNVREVGFNTALSLAKCSRKLLSLDLSWCRRITNEALGLIVDSCSLLKLLKLFGCTQITDVFVFGHSNPLVRIVGLNTTPLLEHLYVLEPEEVLLRYSALPPFPDSECVDHQVV</sequence>
<gene>
    <name evidence="1" type="ORF">ILEXP_LOCUS41790</name>
</gene>
<reference evidence="1 2" key="1">
    <citation type="submission" date="2024-02" db="EMBL/GenBank/DDBJ databases">
        <authorList>
            <person name="Vignale AGUSTIN F."/>
            <person name="Sosa J E."/>
            <person name="Modenutti C."/>
        </authorList>
    </citation>
    <scope>NUCLEOTIDE SEQUENCE [LARGE SCALE GENOMIC DNA]</scope>
</reference>
<dbReference type="AlphaFoldDB" id="A0ABC8TVR2"/>